<protein>
    <submittedName>
        <fullName evidence="1">Uncharacterized protein</fullName>
    </submittedName>
</protein>
<evidence type="ECO:0000313" key="2">
    <source>
        <dbReference type="Proteomes" id="UP000291020"/>
    </source>
</evidence>
<accession>A0A452HC14</accession>
<dbReference type="STRING" id="38772.ENSGAGP00000012318"/>
<dbReference type="AlphaFoldDB" id="A0A452HC14"/>
<organism evidence="1 2">
    <name type="scientific">Gopherus agassizii</name>
    <name type="common">Agassiz's desert tortoise</name>
    <dbReference type="NCBI Taxonomy" id="38772"/>
    <lineage>
        <taxon>Eukaryota</taxon>
        <taxon>Metazoa</taxon>
        <taxon>Chordata</taxon>
        <taxon>Craniata</taxon>
        <taxon>Vertebrata</taxon>
        <taxon>Euteleostomi</taxon>
        <taxon>Archelosauria</taxon>
        <taxon>Testudinata</taxon>
        <taxon>Testudines</taxon>
        <taxon>Cryptodira</taxon>
        <taxon>Durocryptodira</taxon>
        <taxon>Testudinoidea</taxon>
        <taxon>Testudinidae</taxon>
        <taxon>Gopherus</taxon>
    </lineage>
</organism>
<reference evidence="1" key="3">
    <citation type="submission" date="2025-09" db="UniProtKB">
        <authorList>
            <consortium name="Ensembl"/>
        </authorList>
    </citation>
    <scope>IDENTIFICATION</scope>
</reference>
<reference evidence="2" key="1">
    <citation type="journal article" date="2017" name="PLoS ONE">
        <title>The Agassiz's desert tortoise genome provides a resource for the conservation of a threatened species.</title>
        <authorList>
            <person name="Tollis M."/>
            <person name="DeNardo D.F."/>
            <person name="Cornelius J.A."/>
            <person name="Dolby G.A."/>
            <person name="Edwards T."/>
            <person name="Henen B.T."/>
            <person name="Karl A.E."/>
            <person name="Murphy R.W."/>
            <person name="Kusumi K."/>
        </authorList>
    </citation>
    <scope>NUCLEOTIDE SEQUENCE [LARGE SCALE GENOMIC DNA]</scope>
</reference>
<keyword evidence="2" id="KW-1185">Reference proteome</keyword>
<dbReference type="Proteomes" id="UP000291020">
    <property type="component" value="Unassembled WGS sequence"/>
</dbReference>
<reference evidence="1" key="2">
    <citation type="submission" date="2025-08" db="UniProtKB">
        <authorList>
            <consortium name="Ensembl"/>
        </authorList>
    </citation>
    <scope>IDENTIFICATION</scope>
</reference>
<proteinExistence type="predicted"/>
<evidence type="ECO:0000313" key="1">
    <source>
        <dbReference type="Ensembl" id="ENSGAGP00000012318.1"/>
    </source>
</evidence>
<name>A0A452HC14_9SAUR</name>
<sequence length="131" mass="14576">PRARRCPASVLTPDAYVAGGTGRKLVACNTCSLCPQECVKEKLSLVHGFLQADAQNQLSDLETKLHREELSEVVCVCVCVREREKERENTTHACCLHTWERGDQDVGAQGSCLEVLASAVKRWLRISDFVF</sequence>
<dbReference type="Ensembl" id="ENSGAGT00000014106.1">
    <property type="protein sequence ID" value="ENSGAGP00000012318.1"/>
    <property type="gene ID" value="ENSGAGG00000009474.1"/>
</dbReference>